<comment type="caution">
    <text evidence="9">The sequence shown here is derived from an EMBL/GenBank/DDBJ whole genome shotgun (WGS) entry which is preliminary data.</text>
</comment>
<evidence type="ECO:0000313" key="9">
    <source>
        <dbReference type="EMBL" id="TMQ96244.1"/>
    </source>
</evidence>
<evidence type="ECO:0000256" key="1">
    <source>
        <dbReference type="ARBA" id="ARBA00004651"/>
    </source>
</evidence>
<evidence type="ECO:0000256" key="5">
    <source>
        <dbReference type="ARBA" id="ARBA00022989"/>
    </source>
</evidence>
<reference evidence="9 10" key="1">
    <citation type="submission" date="2019-05" db="EMBL/GenBank/DDBJ databases">
        <title>Draft genome sequence of Actinomadura sp. 14C53.</title>
        <authorList>
            <person name="Saricaoglu S."/>
            <person name="Isik K."/>
        </authorList>
    </citation>
    <scope>NUCLEOTIDE SEQUENCE [LARGE SCALE GENOMIC DNA]</scope>
    <source>
        <strain evidence="9 10">14C53</strain>
    </source>
</reference>
<accession>A0A5C4J9C8</accession>
<evidence type="ECO:0000256" key="8">
    <source>
        <dbReference type="SAM" id="Phobius"/>
    </source>
</evidence>
<feature type="region of interest" description="Disordered" evidence="7">
    <location>
        <begin position="81"/>
        <end position="102"/>
    </location>
</feature>
<dbReference type="PANTHER" id="PTHR33884">
    <property type="entry name" value="UPF0410 PROTEIN YMGE"/>
    <property type="match status" value="1"/>
</dbReference>
<protein>
    <submittedName>
        <fullName evidence="9">GlsB/YeaQ/YmgE family stress response membrane protein</fullName>
    </submittedName>
</protein>
<dbReference type="EMBL" id="VCKW01000110">
    <property type="protein sequence ID" value="TMQ96244.1"/>
    <property type="molecule type" value="Genomic_DNA"/>
</dbReference>
<dbReference type="AlphaFoldDB" id="A0A5C4J9C8"/>
<evidence type="ECO:0000256" key="6">
    <source>
        <dbReference type="ARBA" id="ARBA00023136"/>
    </source>
</evidence>
<dbReference type="InterPro" id="IPR007341">
    <property type="entry name" value="Transgly_assoc"/>
</dbReference>
<evidence type="ECO:0000256" key="4">
    <source>
        <dbReference type="ARBA" id="ARBA00022692"/>
    </source>
</evidence>
<evidence type="ECO:0000256" key="7">
    <source>
        <dbReference type="SAM" id="MobiDB-lite"/>
    </source>
</evidence>
<dbReference type="PANTHER" id="PTHR33884:SF3">
    <property type="entry name" value="UPF0410 PROTEIN YMGE"/>
    <property type="match status" value="1"/>
</dbReference>
<evidence type="ECO:0000313" key="10">
    <source>
        <dbReference type="Proteomes" id="UP000309174"/>
    </source>
</evidence>
<feature type="transmembrane region" description="Helical" evidence="8">
    <location>
        <begin position="6"/>
        <end position="23"/>
    </location>
</feature>
<keyword evidence="3" id="KW-1003">Cell membrane</keyword>
<comment type="subcellular location">
    <subcellularLocation>
        <location evidence="1">Cell membrane</location>
        <topology evidence="1">Multi-pass membrane protein</topology>
    </subcellularLocation>
</comment>
<evidence type="ECO:0000256" key="2">
    <source>
        <dbReference type="ARBA" id="ARBA00011006"/>
    </source>
</evidence>
<dbReference type="GO" id="GO:0005886">
    <property type="term" value="C:plasma membrane"/>
    <property type="evidence" value="ECO:0007669"/>
    <property type="project" value="UniProtKB-SubCell"/>
</dbReference>
<keyword evidence="10" id="KW-1185">Reference proteome</keyword>
<name>A0A5C4J9C8_9ACTN</name>
<feature type="transmembrane region" description="Helical" evidence="8">
    <location>
        <begin position="30"/>
        <end position="49"/>
    </location>
</feature>
<comment type="similarity">
    <text evidence="2">Belongs to the UPF0410 family.</text>
</comment>
<evidence type="ECO:0000256" key="3">
    <source>
        <dbReference type="ARBA" id="ARBA00022475"/>
    </source>
</evidence>
<keyword evidence="6 8" id="KW-0472">Membrane</keyword>
<organism evidence="9 10">
    <name type="scientific">Actinomadura soli</name>
    <dbReference type="NCBI Taxonomy" id="2508997"/>
    <lineage>
        <taxon>Bacteria</taxon>
        <taxon>Bacillati</taxon>
        <taxon>Actinomycetota</taxon>
        <taxon>Actinomycetes</taxon>
        <taxon>Streptosporangiales</taxon>
        <taxon>Thermomonosporaceae</taxon>
        <taxon>Actinomadura</taxon>
    </lineage>
</organism>
<keyword evidence="5 8" id="KW-1133">Transmembrane helix</keyword>
<feature type="transmembrane region" description="Helical" evidence="8">
    <location>
        <begin position="55"/>
        <end position="77"/>
    </location>
</feature>
<proteinExistence type="inferred from homology"/>
<feature type="compositionally biased region" description="Basic residues" evidence="7">
    <location>
        <begin position="82"/>
        <end position="102"/>
    </location>
</feature>
<sequence>MLTTILWFIVVGAVVGALARLLVPGRNPIGVLLTVLVGIAGAIVGGVIADALGAGAFIAFVFAVLIAALGVATLASANTRGLGRRRSPLSRRHGWRPRRRTY</sequence>
<keyword evidence="4 8" id="KW-0812">Transmembrane</keyword>
<dbReference type="Proteomes" id="UP000309174">
    <property type="component" value="Unassembled WGS sequence"/>
</dbReference>
<gene>
    <name evidence="9" type="ORF">ETD83_21480</name>
</gene>